<feature type="domain" description="Response regulatory" evidence="8">
    <location>
        <begin position="611"/>
        <end position="727"/>
    </location>
</feature>
<feature type="domain" description="Response regulatory" evidence="8">
    <location>
        <begin position="470"/>
        <end position="583"/>
    </location>
</feature>
<dbReference type="SMART" id="SM00387">
    <property type="entry name" value="HATPase_c"/>
    <property type="match status" value="1"/>
</dbReference>
<dbReference type="EMBL" id="JAQZSM010000001">
    <property type="protein sequence ID" value="MDD7969491.1"/>
    <property type="molecule type" value="Genomic_DNA"/>
</dbReference>
<dbReference type="CDD" id="cd17546">
    <property type="entry name" value="REC_hyHK_CKI1_RcsC-like"/>
    <property type="match status" value="1"/>
</dbReference>
<dbReference type="Pfam" id="PF02518">
    <property type="entry name" value="HATPase_c"/>
    <property type="match status" value="1"/>
</dbReference>
<dbReference type="CDD" id="cd00082">
    <property type="entry name" value="HisKA"/>
    <property type="match status" value="1"/>
</dbReference>
<dbReference type="PROSITE" id="PS50110">
    <property type="entry name" value="RESPONSE_REGULATORY"/>
    <property type="match status" value="2"/>
</dbReference>
<comment type="catalytic activity">
    <reaction evidence="1">
        <text>ATP + protein L-histidine = ADP + protein N-phospho-L-histidine.</text>
        <dbReference type="EC" id="2.7.13.3"/>
    </reaction>
</comment>
<evidence type="ECO:0000259" key="7">
    <source>
        <dbReference type="PROSITE" id="PS50109"/>
    </source>
</evidence>
<dbReference type="SUPFAM" id="SSF55874">
    <property type="entry name" value="ATPase domain of HSP90 chaperone/DNA topoisomerase II/histidine kinase"/>
    <property type="match status" value="1"/>
</dbReference>
<evidence type="ECO:0000256" key="5">
    <source>
        <dbReference type="PROSITE-ProRule" id="PRU00169"/>
    </source>
</evidence>
<gene>
    <name evidence="9" type="ORF">PUT78_00135</name>
</gene>
<dbReference type="PANTHER" id="PTHR45339:SF1">
    <property type="entry name" value="HYBRID SIGNAL TRANSDUCTION HISTIDINE KINASE J"/>
    <property type="match status" value="1"/>
</dbReference>
<dbReference type="InterPro" id="IPR004358">
    <property type="entry name" value="Sig_transdc_His_kin-like_C"/>
</dbReference>
<dbReference type="InterPro" id="IPR036890">
    <property type="entry name" value="HATPase_C_sf"/>
</dbReference>
<evidence type="ECO:0000259" key="8">
    <source>
        <dbReference type="PROSITE" id="PS50110"/>
    </source>
</evidence>
<dbReference type="InterPro" id="IPR003661">
    <property type="entry name" value="HisK_dim/P_dom"/>
</dbReference>
<evidence type="ECO:0000256" key="3">
    <source>
        <dbReference type="ARBA" id="ARBA00022553"/>
    </source>
</evidence>
<evidence type="ECO:0000313" key="9">
    <source>
        <dbReference type="EMBL" id="MDD7969491.1"/>
    </source>
</evidence>
<dbReference type="Gene3D" id="3.40.50.2300">
    <property type="match status" value="2"/>
</dbReference>
<feature type="modified residue" description="4-aspartylphosphate" evidence="5">
    <location>
        <position position="519"/>
    </location>
</feature>
<dbReference type="InterPro" id="IPR036097">
    <property type="entry name" value="HisK_dim/P_sf"/>
</dbReference>
<keyword evidence="4" id="KW-0902">Two-component regulatory system</keyword>
<proteinExistence type="predicted"/>
<reference evidence="9" key="1">
    <citation type="submission" date="2023-02" db="EMBL/GenBank/DDBJ databases">
        <title>Description of Roseinatronobacter alkalisoli sp. nov., an alkaliphilic bacerium isolated from soda soil.</title>
        <authorList>
            <person name="Wei W."/>
        </authorList>
    </citation>
    <scope>NUCLEOTIDE SEQUENCE</scope>
    <source>
        <strain evidence="9">HJB301</strain>
    </source>
</reference>
<dbReference type="InterPro" id="IPR003594">
    <property type="entry name" value="HATPase_dom"/>
</dbReference>
<keyword evidence="10" id="KW-1185">Reference proteome</keyword>
<evidence type="ECO:0000256" key="4">
    <source>
        <dbReference type="ARBA" id="ARBA00023012"/>
    </source>
</evidence>
<dbReference type="SMART" id="SM00448">
    <property type="entry name" value="REC"/>
    <property type="match status" value="2"/>
</dbReference>
<comment type="caution">
    <text evidence="9">The sequence shown here is derived from an EMBL/GenBank/DDBJ whole genome shotgun (WGS) entry which is preliminary data.</text>
</comment>
<dbReference type="Gene3D" id="3.30.565.10">
    <property type="entry name" value="Histidine kinase-like ATPase, C-terminal domain"/>
    <property type="match status" value="1"/>
</dbReference>
<dbReference type="Pfam" id="PF00512">
    <property type="entry name" value="HisKA"/>
    <property type="match status" value="1"/>
</dbReference>
<dbReference type="PROSITE" id="PS50109">
    <property type="entry name" value="HIS_KIN"/>
    <property type="match status" value="1"/>
</dbReference>
<dbReference type="SUPFAM" id="SSF52172">
    <property type="entry name" value="CheY-like"/>
    <property type="match status" value="2"/>
</dbReference>
<dbReference type="InterPro" id="IPR001789">
    <property type="entry name" value="Sig_transdc_resp-reg_receiver"/>
</dbReference>
<sequence>MATRLSDQVIRERRARLRAERLLEHARMELRAANDRLKAHAFNLSDQIIEQRAELQDMRSIAEELAGKNTQASQELQIAHSVADLADMRLREAIETIADGFAVFDNAQKLVLANQAYLSVFDGFAEVTQGIGYNRILEICAYEGLVDLQGAESGEWVQSMLARWGKPQITPLEMHFTNGISVRLMDRRVPNGDFVSLVRNITRSLRYQAELIAAQAQAETAAQAKSAFLANMSHEIRTPMNGVVGMAELLAETRLDNEQRIYAETIRNSGQALVTIINDILDFSKMDAGKMELHPEIFDLEKTIHEVLTLLAPAARGKLIELILDYDIFLPRQFHADPGRVRQVLTNLIGNAVKFTETGYVLVRALGVSKSAEHQLIHITVEDTGIGISPEDREHVFSEFQQVEDASNRRFEGSGLGLAISRRIVEMMGGNIWLESEPGVGSCFGCSLNLEIATEASHSFPPPLPSQLNQILLISDHLISRAILERHFQSARVRILTTTQSQPAIRLLAQHKVDLALIDQDLTSDDPMHIVRAIHENAPGCPMIMLCSAMGEHTEFSATGVPLHPLPKPLLWRDVALAICGIFTEAAPPGKESAPANQPQMRLAPHVRQLKVLYAEDNATNRLVFGKMLKGLDLELQYAVNGREAVEKFTSMQPDIIFMDVSMPEMDGREATRHIRAMPEGQAVPIIALTAHALSEETEKMLAAGMSEALTKPLRKSALIDAIQRHSPDMNPHHMARMKTGLSGPDASGSNA</sequence>
<feature type="modified residue" description="4-aspartylphosphate" evidence="5">
    <location>
        <position position="660"/>
    </location>
</feature>
<keyword evidence="3 5" id="KW-0597">Phosphoprotein</keyword>
<dbReference type="Gene3D" id="1.10.287.130">
    <property type="match status" value="1"/>
</dbReference>
<dbReference type="PRINTS" id="PR00344">
    <property type="entry name" value="BCTRLSENSOR"/>
</dbReference>
<feature type="region of interest" description="Disordered" evidence="6">
    <location>
        <begin position="727"/>
        <end position="752"/>
    </location>
</feature>
<organism evidence="9 10">
    <name type="scientific">Roseinatronobacter alkalisoli</name>
    <dbReference type="NCBI Taxonomy" id="3028235"/>
    <lineage>
        <taxon>Bacteria</taxon>
        <taxon>Pseudomonadati</taxon>
        <taxon>Pseudomonadota</taxon>
        <taxon>Alphaproteobacteria</taxon>
        <taxon>Rhodobacterales</taxon>
        <taxon>Paracoccaceae</taxon>
        <taxon>Roseinatronobacter</taxon>
    </lineage>
</organism>
<evidence type="ECO:0000256" key="6">
    <source>
        <dbReference type="SAM" id="MobiDB-lite"/>
    </source>
</evidence>
<dbReference type="InterPro" id="IPR005467">
    <property type="entry name" value="His_kinase_dom"/>
</dbReference>
<evidence type="ECO:0000256" key="2">
    <source>
        <dbReference type="ARBA" id="ARBA00012438"/>
    </source>
</evidence>
<evidence type="ECO:0000256" key="1">
    <source>
        <dbReference type="ARBA" id="ARBA00000085"/>
    </source>
</evidence>
<accession>A0ABT5T313</accession>
<dbReference type="PANTHER" id="PTHR45339">
    <property type="entry name" value="HYBRID SIGNAL TRANSDUCTION HISTIDINE KINASE J"/>
    <property type="match status" value="1"/>
</dbReference>
<dbReference type="CDD" id="cd00156">
    <property type="entry name" value="REC"/>
    <property type="match status" value="1"/>
</dbReference>
<dbReference type="CDD" id="cd16922">
    <property type="entry name" value="HATPase_EvgS-ArcB-TorS-like"/>
    <property type="match status" value="1"/>
</dbReference>
<protein>
    <recommendedName>
        <fullName evidence="2">histidine kinase</fullName>
        <ecNumber evidence="2">2.7.13.3</ecNumber>
    </recommendedName>
</protein>
<evidence type="ECO:0000313" key="10">
    <source>
        <dbReference type="Proteomes" id="UP001431784"/>
    </source>
</evidence>
<name>A0ABT5T313_9RHOB</name>
<dbReference type="SMART" id="SM00388">
    <property type="entry name" value="HisKA"/>
    <property type="match status" value="1"/>
</dbReference>
<dbReference type="RefSeq" id="WP_274349961.1">
    <property type="nucleotide sequence ID" value="NZ_JAQZSM010000001.1"/>
</dbReference>
<dbReference type="Proteomes" id="UP001431784">
    <property type="component" value="Unassembled WGS sequence"/>
</dbReference>
<dbReference type="EC" id="2.7.13.3" evidence="2"/>
<dbReference type="InterPro" id="IPR011006">
    <property type="entry name" value="CheY-like_superfamily"/>
</dbReference>
<dbReference type="Pfam" id="PF12860">
    <property type="entry name" value="PAS_7"/>
    <property type="match status" value="1"/>
</dbReference>
<feature type="domain" description="Histidine kinase" evidence="7">
    <location>
        <begin position="231"/>
        <end position="452"/>
    </location>
</feature>
<dbReference type="SUPFAM" id="SSF47384">
    <property type="entry name" value="Homodimeric domain of signal transducing histidine kinase"/>
    <property type="match status" value="1"/>
</dbReference>
<dbReference type="Pfam" id="PF00072">
    <property type="entry name" value="Response_reg"/>
    <property type="match status" value="2"/>
</dbReference>